<accession>A0AC35TZQ3</accession>
<dbReference type="Proteomes" id="UP000095286">
    <property type="component" value="Unplaced"/>
</dbReference>
<evidence type="ECO:0000313" key="1">
    <source>
        <dbReference type="Proteomes" id="UP000095286"/>
    </source>
</evidence>
<reference evidence="2" key="1">
    <citation type="submission" date="2016-11" db="UniProtKB">
        <authorList>
            <consortium name="WormBaseParasite"/>
        </authorList>
    </citation>
    <scope>IDENTIFICATION</scope>
    <source>
        <strain evidence="2">KR3021</strain>
    </source>
</reference>
<dbReference type="WBParaSite" id="RSKR_0000588833.1">
    <property type="protein sequence ID" value="RSKR_0000588833.1"/>
    <property type="gene ID" value="RSKR_0000588833"/>
</dbReference>
<organism evidence="1 2">
    <name type="scientific">Rhabditophanes sp. KR3021</name>
    <dbReference type="NCBI Taxonomy" id="114890"/>
    <lineage>
        <taxon>Eukaryota</taxon>
        <taxon>Metazoa</taxon>
        <taxon>Ecdysozoa</taxon>
        <taxon>Nematoda</taxon>
        <taxon>Chromadorea</taxon>
        <taxon>Rhabditida</taxon>
        <taxon>Tylenchina</taxon>
        <taxon>Panagrolaimomorpha</taxon>
        <taxon>Strongyloidoidea</taxon>
        <taxon>Alloionematidae</taxon>
        <taxon>Rhabditophanes</taxon>
    </lineage>
</organism>
<proteinExistence type="predicted"/>
<sequence>MHWEDYNGAITTSVIAIPSYNDSVCTFKYTQKSDNKVVSIQKKFIYGKTNEFSFDPKEVLLEVTFLKYEFQNNEAIDFRIFASCTEEVKLIGKFLDPYNDYGSIFLIYSTANAGNKYTFSMPTAFTNGYITILPFTEEESFEVNTIGYSNGELFSQQKDSFNTSIGQYQHYISISPLSDLADYTTSVTISSTSKFMIMYMTPFASTSNKNDGSCGTLCETDYISFMPMPLVSEKCLTILSKPDQRMITNDFTTRLYISPPDVSSDCNEVFTLNVYDQNNNVTGIREKISNIALSTIDLTKKYEIATSTRSGNMPMYRLGSILNHPDTLTAYGHFAHYVPSIQEWVSGNTQFYTLAKDCSLEMYTDLDGDIANLITLDGIPLSKYTYTSNYMNYFNKRFSHIIIVMKGYGIHNIQNNGNYVLYTKIRNNFFDLSTPAAVYWQKFSGKSVQIVLTNIQALFTNLSHDGIIVVMKQILRHLAIMSHLSGVKTLTNEEMTLIQQAIAAIKDLTKKDVCKEIIHIYYRHNSELHIFLVNVGIICYMNTTLYHILCEIETIGYNASAMLMTLIAIERFSIFYFPNSIKFNRKYLIIGYSVLGWVYGFFNLGIKMFFGWRKTYNIKGLYLQFVLEYERPGSHEYFNIESAINSSALPLFNIILYVLTFIRVKMITNTLKITIPLNSTVLDKQSTPVMRIQLKKSTTDASETSSKSKIMTSQKQFSFEKTILAQGFLLSLIYIVESIFFSYSSFFINLIGPHNVLYWGFFVMCVVILSNCTNPIAFFLFNSQAQHFLKQYWKNVW</sequence>
<name>A0AC35TZQ3_9BILA</name>
<protein>
    <submittedName>
        <fullName evidence="2">G_PROTEIN_RECEP_F1_2 domain-containing protein</fullName>
    </submittedName>
</protein>
<evidence type="ECO:0000313" key="2">
    <source>
        <dbReference type="WBParaSite" id="RSKR_0000588833.1"/>
    </source>
</evidence>